<reference evidence="1 2" key="1">
    <citation type="submission" date="2021-05" db="EMBL/GenBank/DDBJ databases">
        <title>Genome Assembly of Synthetic Allotetraploid Brassica napus Reveals Homoeologous Exchanges between Subgenomes.</title>
        <authorList>
            <person name="Davis J.T."/>
        </authorList>
    </citation>
    <scope>NUCLEOTIDE SEQUENCE [LARGE SCALE GENOMIC DNA]</scope>
    <source>
        <strain evidence="2">cv. Da-Ae</strain>
        <tissue evidence="1">Seedling</tissue>
    </source>
</reference>
<protein>
    <submittedName>
        <fullName evidence="1">Uncharacterized protein</fullName>
    </submittedName>
</protein>
<evidence type="ECO:0000313" key="1">
    <source>
        <dbReference type="EMBL" id="KAH0914536.1"/>
    </source>
</evidence>
<sequence length="52" mass="5921">MKRRNGQLSQCGQLRDLLSGSLKVIPQRLLRQIDSRLLVGLLTLCFKNLSHC</sequence>
<organism evidence="1 2">
    <name type="scientific">Brassica napus</name>
    <name type="common">Rape</name>
    <dbReference type="NCBI Taxonomy" id="3708"/>
    <lineage>
        <taxon>Eukaryota</taxon>
        <taxon>Viridiplantae</taxon>
        <taxon>Streptophyta</taxon>
        <taxon>Embryophyta</taxon>
        <taxon>Tracheophyta</taxon>
        <taxon>Spermatophyta</taxon>
        <taxon>Magnoliopsida</taxon>
        <taxon>eudicotyledons</taxon>
        <taxon>Gunneridae</taxon>
        <taxon>Pentapetalae</taxon>
        <taxon>rosids</taxon>
        <taxon>malvids</taxon>
        <taxon>Brassicales</taxon>
        <taxon>Brassicaceae</taxon>
        <taxon>Brassiceae</taxon>
        <taxon>Brassica</taxon>
    </lineage>
</organism>
<gene>
    <name evidence="1" type="ORF">HID58_028982</name>
</gene>
<dbReference type="Proteomes" id="UP000824890">
    <property type="component" value="Unassembled WGS sequence"/>
</dbReference>
<keyword evidence="2" id="KW-1185">Reference proteome</keyword>
<comment type="caution">
    <text evidence="1">The sequence shown here is derived from an EMBL/GenBank/DDBJ whole genome shotgun (WGS) entry which is preliminary data.</text>
</comment>
<name>A0ABQ8CBT9_BRANA</name>
<dbReference type="EMBL" id="JAGKQM010000008">
    <property type="protein sequence ID" value="KAH0914536.1"/>
    <property type="molecule type" value="Genomic_DNA"/>
</dbReference>
<accession>A0ABQ8CBT9</accession>
<evidence type="ECO:0000313" key="2">
    <source>
        <dbReference type="Proteomes" id="UP000824890"/>
    </source>
</evidence>
<proteinExistence type="predicted"/>